<dbReference type="AlphaFoldDB" id="A0A3R5URX1"/>
<dbReference type="CDD" id="cd00118">
    <property type="entry name" value="LysM"/>
    <property type="match status" value="1"/>
</dbReference>
<name>A0A3R5URX1_ORNRH</name>
<evidence type="ECO:0000313" key="3">
    <source>
        <dbReference type="Proteomes" id="UP000287701"/>
    </source>
</evidence>
<dbReference type="OrthoDB" id="1246696at2"/>
<feature type="domain" description="LysM" evidence="1">
    <location>
        <begin position="6"/>
        <end position="29"/>
    </location>
</feature>
<dbReference type="Proteomes" id="UP000287701">
    <property type="component" value="Chromosome"/>
</dbReference>
<dbReference type="SUPFAM" id="SSF54106">
    <property type="entry name" value="LysM domain"/>
    <property type="match status" value="1"/>
</dbReference>
<dbReference type="RefSeq" id="WP_128501242.1">
    <property type="nucleotide sequence ID" value="NZ_CP035107.1"/>
</dbReference>
<gene>
    <name evidence="2" type="ORF">EQP59_05155</name>
</gene>
<proteinExistence type="predicted"/>
<protein>
    <submittedName>
        <fullName evidence="2">LysM domain-containing protein</fullName>
    </submittedName>
</protein>
<dbReference type="Gene3D" id="3.10.350.10">
    <property type="entry name" value="LysM domain"/>
    <property type="match status" value="1"/>
</dbReference>
<accession>A0A3R5URX1</accession>
<dbReference type="Pfam" id="PF01476">
    <property type="entry name" value="LysM"/>
    <property type="match status" value="1"/>
</dbReference>
<dbReference type="EMBL" id="CP035107">
    <property type="protein sequence ID" value="QAR30767.1"/>
    <property type="molecule type" value="Genomic_DNA"/>
</dbReference>
<dbReference type="InterPro" id="IPR036779">
    <property type="entry name" value="LysM_dom_sf"/>
</dbReference>
<sequence>MKTNLYKVQSGDTLESIAKKLNISREALRRHHNTYCDLEHLIEKDLQGIREVHIPSDEKIIEIQMYEQELAKIFRLPSSYLNTDFYFPNYEVTEHIKQDDKDKIIITYDVSIAFKKKNDKGLVFEVQTHNFKKDKQIPDDKISLISLACMKSILPIQLVVLNNGKLYQLYDHDAIINKFESNRKDFEDFFIGEIYSNYINKFYSTIKNEVYIFNQIRSTLLYQLLFPERKYLREENEWKATFYVVPNSFPLECKFNSTHHFEDNNTIKIKGIIDDNYSLQEILKGVKIEENQKEAINGEVELHYNLSEDSKMLKKITAEIVLWNHGELYLKHFLTLEMKNQ</sequence>
<reference evidence="2 3" key="1">
    <citation type="submission" date="2019-01" db="EMBL/GenBank/DDBJ databases">
        <title>Whole Genome of Ornithobacterium rhinotracheale FARPER-174b.</title>
        <authorList>
            <person name="Tataje-Lavanda L.A."/>
            <person name="Montalvan A."/>
            <person name="Montesinos R."/>
            <person name="Zimic M."/>
            <person name="Fernandez-Sanchez M."/>
            <person name="Fernandez-Diaz M."/>
        </authorList>
    </citation>
    <scope>NUCLEOTIDE SEQUENCE [LARGE SCALE GENOMIC DNA]</scope>
    <source>
        <strain evidence="2 3">FARPER-174b</strain>
    </source>
</reference>
<organism evidence="2 3">
    <name type="scientific">Ornithobacterium rhinotracheale</name>
    <dbReference type="NCBI Taxonomy" id="28251"/>
    <lineage>
        <taxon>Bacteria</taxon>
        <taxon>Pseudomonadati</taxon>
        <taxon>Bacteroidota</taxon>
        <taxon>Flavobacteriia</taxon>
        <taxon>Flavobacteriales</taxon>
        <taxon>Weeksellaceae</taxon>
        <taxon>Ornithobacterium</taxon>
    </lineage>
</organism>
<evidence type="ECO:0000313" key="2">
    <source>
        <dbReference type="EMBL" id="QAR30767.1"/>
    </source>
</evidence>
<evidence type="ECO:0000259" key="1">
    <source>
        <dbReference type="Pfam" id="PF01476"/>
    </source>
</evidence>
<dbReference type="InterPro" id="IPR018392">
    <property type="entry name" value="LysM"/>
</dbReference>